<evidence type="ECO:0000313" key="4">
    <source>
        <dbReference type="Proteomes" id="UP000199673"/>
    </source>
</evidence>
<dbReference type="RefSeq" id="WP_091691719.1">
    <property type="nucleotide sequence ID" value="NZ_FPBF01000001.1"/>
</dbReference>
<dbReference type="Pfam" id="PF01370">
    <property type="entry name" value="Epimerase"/>
    <property type="match status" value="1"/>
</dbReference>
<evidence type="ECO:0000313" key="3">
    <source>
        <dbReference type="EMBL" id="SFT53228.1"/>
    </source>
</evidence>
<dbReference type="EMBL" id="FPBF01000001">
    <property type="protein sequence ID" value="SFT53228.1"/>
    <property type="molecule type" value="Genomic_DNA"/>
</dbReference>
<feature type="domain" description="NAD-dependent epimerase/dehydratase" evidence="2">
    <location>
        <begin position="4"/>
        <end position="251"/>
    </location>
</feature>
<accession>A0A1I6YS66</accession>
<proteinExistence type="predicted"/>
<dbReference type="Proteomes" id="UP000199673">
    <property type="component" value="Unassembled WGS sequence"/>
</dbReference>
<keyword evidence="4" id="KW-1185">Reference proteome</keyword>
<protein>
    <submittedName>
        <fullName evidence="3">UDP-glucuronate 4-epimerase</fullName>
    </submittedName>
</protein>
<gene>
    <name evidence="3" type="ORF">SAMN04489724_1183</name>
</gene>
<dbReference type="Gene3D" id="3.40.50.720">
    <property type="entry name" value="NAD(P)-binding Rossmann-like Domain"/>
    <property type="match status" value="1"/>
</dbReference>
<evidence type="ECO:0000259" key="2">
    <source>
        <dbReference type="Pfam" id="PF01370"/>
    </source>
</evidence>
<dbReference type="STRING" id="305507.SAMN04489724_1183"/>
<dbReference type="SUPFAM" id="SSF51735">
    <property type="entry name" value="NAD(P)-binding Rossmann-fold domains"/>
    <property type="match status" value="1"/>
</dbReference>
<organism evidence="3 4">
    <name type="scientific">Algoriphagus locisalis</name>
    <dbReference type="NCBI Taxonomy" id="305507"/>
    <lineage>
        <taxon>Bacteria</taxon>
        <taxon>Pseudomonadati</taxon>
        <taxon>Bacteroidota</taxon>
        <taxon>Cytophagia</taxon>
        <taxon>Cytophagales</taxon>
        <taxon>Cyclobacteriaceae</taxon>
        <taxon>Algoriphagus</taxon>
    </lineage>
</organism>
<dbReference type="AlphaFoldDB" id="A0A1I6YS66"/>
<name>A0A1I6YS66_9BACT</name>
<dbReference type="InterPro" id="IPR036291">
    <property type="entry name" value="NAD(P)-bd_dom_sf"/>
</dbReference>
<reference evidence="4" key="1">
    <citation type="submission" date="2016-10" db="EMBL/GenBank/DDBJ databases">
        <authorList>
            <person name="Varghese N."/>
            <person name="Submissions S."/>
        </authorList>
    </citation>
    <scope>NUCLEOTIDE SEQUENCE [LARGE SCALE GENOMIC DNA]</scope>
    <source>
        <strain evidence="4">DSM 23445</strain>
    </source>
</reference>
<dbReference type="PRINTS" id="PR01713">
    <property type="entry name" value="NUCEPIMERASE"/>
</dbReference>
<keyword evidence="1" id="KW-0520">NAD</keyword>
<dbReference type="OrthoDB" id="9811743at2"/>
<evidence type="ECO:0000256" key="1">
    <source>
        <dbReference type="ARBA" id="ARBA00023027"/>
    </source>
</evidence>
<dbReference type="CDD" id="cd05253">
    <property type="entry name" value="UDP_GE_SDE_e"/>
    <property type="match status" value="1"/>
</dbReference>
<dbReference type="InterPro" id="IPR001509">
    <property type="entry name" value="Epimerase_deHydtase"/>
</dbReference>
<sequence>MKYLVTGTAGFIGFHVAKQLLERGDEVVGLDIINDYYDINLKYARLAHMGIQRELVKKGEVVQSGSIPTYRFIQLDLSVKEPLLELFAQEKFDVVIHLAAQAGVRYSLTNPEVYIESNIVAFLNVLECCRFHPVRHLVYASSSSVYGSNEKMPFSTSDSVDHPISLYAASKKSNELMAHTYSHLFNIPTTGLRFFTVYGPWGRPDMALFLFTEAILKGEPIQVFNYGNMKRDFTYIDDIVMGVIKVADRPAIPNADFDGQNPDPGSSTSPYKVYNIGNSAPVLLMDYIHAVEKGLGKEAKMNLLPLQPGDVPASHAEVSDLVRDTGYKPNTPIDQGVKSFTDWYLDYYKK</sequence>
<dbReference type="PANTHER" id="PTHR43574">
    <property type="entry name" value="EPIMERASE-RELATED"/>
    <property type="match status" value="1"/>
</dbReference>